<comment type="caution">
    <text evidence="6">The sequence shown here is derived from an EMBL/GenBank/DDBJ whole genome shotgun (WGS) entry which is preliminary data.</text>
</comment>
<evidence type="ECO:0000259" key="4">
    <source>
        <dbReference type="Pfam" id="PF00557"/>
    </source>
</evidence>
<dbReference type="OrthoDB" id="1346at2157"/>
<evidence type="ECO:0000256" key="2">
    <source>
        <dbReference type="ARBA" id="ARBA00022801"/>
    </source>
</evidence>
<feature type="domain" description="Creatinase N-terminal" evidence="5">
    <location>
        <begin position="10"/>
        <end position="147"/>
    </location>
</feature>
<dbReference type="GO" id="GO:0004177">
    <property type="term" value="F:aminopeptidase activity"/>
    <property type="evidence" value="ECO:0007669"/>
    <property type="project" value="UniProtKB-KW"/>
</dbReference>
<dbReference type="Gene3D" id="3.90.230.10">
    <property type="entry name" value="Creatinase/methionine aminopeptidase superfamily"/>
    <property type="match status" value="1"/>
</dbReference>
<reference evidence="6 7" key="1">
    <citation type="submission" date="2018-10" db="EMBL/GenBank/DDBJ databases">
        <title>Co-occurring genomic capacity for anaerobic methane metabolism and dissimilatory sulfite reduction discovered in the Korarchaeota.</title>
        <authorList>
            <person name="Mckay L.J."/>
            <person name="Dlakic M."/>
            <person name="Fields M.W."/>
            <person name="Delmont T.O."/>
            <person name="Eren A.M."/>
            <person name="Jay Z.J."/>
            <person name="Klingelsmith K.B."/>
            <person name="Rusch D.B."/>
            <person name="Inskeep W.P."/>
        </authorList>
    </citation>
    <scope>NUCLEOTIDE SEQUENCE [LARGE SCALE GENOMIC DNA]</scope>
    <source>
        <strain evidence="6 7">MDKW</strain>
    </source>
</reference>
<dbReference type="InterPro" id="IPR050659">
    <property type="entry name" value="Peptidase_M24B"/>
</dbReference>
<dbReference type="SUPFAM" id="SSF53092">
    <property type="entry name" value="Creatinase/prolidase N-terminal domain"/>
    <property type="match status" value="1"/>
</dbReference>
<dbReference type="GO" id="GO:0046872">
    <property type="term" value="F:metal ion binding"/>
    <property type="evidence" value="ECO:0007669"/>
    <property type="project" value="UniProtKB-KW"/>
</dbReference>
<evidence type="ECO:0000256" key="1">
    <source>
        <dbReference type="ARBA" id="ARBA00022723"/>
    </source>
</evidence>
<dbReference type="Proteomes" id="UP000277582">
    <property type="component" value="Unassembled WGS sequence"/>
</dbReference>
<evidence type="ECO:0000313" key="7">
    <source>
        <dbReference type="Proteomes" id="UP000277582"/>
    </source>
</evidence>
<dbReference type="PANTHER" id="PTHR46112:SF9">
    <property type="entry name" value="XAA-PRO AMINOPEPTIDASE"/>
    <property type="match status" value="1"/>
</dbReference>
<keyword evidence="6" id="KW-0031">Aminopeptidase</keyword>
<dbReference type="Pfam" id="PF01321">
    <property type="entry name" value="Creatinase_N"/>
    <property type="match status" value="1"/>
</dbReference>
<dbReference type="InterPro" id="IPR000994">
    <property type="entry name" value="Pept_M24"/>
</dbReference>
<dbReference type="EMBL" id="RCOS01000099">
    <property type="protein sequence ID" value="RSN74196.1"/>
    <property type="molecule type" value="Genomic_DNA"/>
</dbReference>
<proteinExistence type="inferred from homology"/>
<keyword evidence="1 3" id="KW-0479">Metal-binding</keyword>
<feature type="domain" description="Peptidase M24" evidence="4">
    <location>
        <begin position="155"/>
        <end position="357"/>
    </location>
</feature>
<dbReference type="AlphaFoldDB" id="A0A3R9QV79"/>
<comment type="similarity">
    <text evidence="3">Belongs to the peptidase M24B family.</text>
</comment>
<dbReference type="SUPFAM" id="SSF55920">
    <property type="entry name" value="Creatinase/aminopeptidase"/>
    <property type="match status" value="1"/>
</dbReference>
<gene>
    <name evidence="6" type="ORF">D6D85_08625</name>
</gene>
<dbReference type="Pfam" id="PF00557">
    <property type="entry name" value="Peptidase_M24"/>
    <property type="match status" value="1"/>
</dbReference>
<dbReference type="InterPro" id="IPR000587">
    <property type="entry name" value="Creatinase_N"/>
</dbReference>
<name>A0A3R9QV79_9CREN</name>
<protein>
    <submittedName>
        <fullName evidence="6">Aminopeptidase P family protein</fullName>
    </submittedName>
</protein>
<keyword evidence="6" id="KW-0645">Protease</keyword>
<dbReference type="InterPro" id="IPR001131">
    <property type="entry name" value="Peptidase_M24B_aminopep-P_CS"/>
</dbReference>
<evidence type="ECO:0000259" key="5">
    <source>
        <dbReference type="Pfam" id="PF01321"/>
    </source>
</evidence>
<dbReference type="InterPro" id="IPR036005">
    <property type="entry name" value="Creatinase/aminopeptidase-like"/>
</dbReference>
<evidence type="ECO:0000313" key="6">
    <source>
        <dbReference type="EMBL" id="RSN74196.1"/>
    </source>
</evidence>
<dbReference type="Gene3D" id="3.40.350.10">
    <property type="entry name" value="Creatinase/prolidase N-terminal domain"/>
    <property type="match status" value="1"/>
</dbReference>
<dbReference type="InterPro" id="IPR029149">
    <property type="entry name" value="Creatin/AminoP/Spt16_N"/>
</dbReference>
<organism evidence="6 7">
    <name type="scientific">Candidatus Methanodesulfokora washburnensis</name>
    <dbReference type="NCBI Taxonomy" id="2478471"/>
    <lineage>
        <taxon>Archaea</taxon>
        <taxon>Thermoproteota</taxon>
        <taxon>Candidatus Korarchaeia</taxon>
        <taxon>Candidatus Korarchaeia incertae sedis</taxon>
        <taxon>Candidatus Methanodesulfokora</taxon>
    </lineage>
</organism>
<keyword evidence="7" id="KW-1185">Reference proteome</keyword>
<evidence type="ECO:0000256" key="3">
    <source>
        <dbReference type="RuleBase" id="RU000590"/>
    </source>
</evidence>
<sequence>MFPKEEYDSRISKLKKWMDSKRVDLCVIRSGANMFYLSGTNTASALIVPIDEEPFLIARYAFGDKIAEEQAVYEVVTVKPFYGLDRVEDKKISLLIKEEIKKRGIRARKLAFDGNKKEEEELRRTFRRGGRSLPVLNLSQEILRIRAVKSEREIETMRRSADISVNAFYNVIPEIVPGATEKEIAGRIELEMRRLGGDGPAFPTIVCFGENSFNAHHIPTERRLKSGDIVLIDFGSSYHMYASDMTRTFTVGKPERKLEEMWYSVYESQEKAIMKIKAGINAEDPDKEARDVLNKSGLLENFVHSTGHGIGLEVHEPPRLLVGVKERIESGYAVTVEPGVYIKGWGGIRIEDTMIVRSDGAEILTKRLIKEIELKQH</sequence>
<dbReference type="PROSITE" id="PS00491">
    <property type="entry name" value="PROLINE_PEPTIDASE"/>
    <property type="match status" value="1"/>
</dbReference>
<accession>A0A3R9QV79</accession>
<keyword evidence="2" id="KW-0378">Hydrolase</keyword>
<dbReference type="RefSeq" id="WP_125671592.1">
    <property type="nucleotide sequence ID" value="NZ_RCOS01000099.1"/>
</dbReference>
<dbReference type="PANTHER" id="PTHR46112">
    <property type="entry name" value="AMINOPEPTIDASE"/>
    <property type="match status" value="1"/>
</dbReference>